<dbReference type="Gene3D" id="1.25.40.10">
    <property type="entry name" value="Tetratricopeptide repeat domain"/>
    <property type="match status" value="1"/>
</dbReference>
<dbReference type="SUPFAM" id="SSF48452">
    <property type="entry name" value="TPR-like"/>
    <property type="match status" value="1"/>
</dbReference>
<organism evidence="2 3">
    <name type="scientific">Bacillus fungorum</name>
    <dbReference type="NCBI Taxonomy" id="2039284"/>
    <lineage>
        <taxon>Bacteria</taxon>
        <taxon>Bacillati</taxon>
        <taxon>Bacillota</taxon>
        <taxon>Bacilli</taxon>
        <taxon>Bacillales</taxon>
        <taxon>Bacillaceae</taxon>
        <taxon>Bacillus</taxon>
    </lineage>
</organism>
<dbReference type="AlphaFoldDB" id="A0A2G6QJR2"/>
<dbReference type="Pfam" id="PF13424">
    <property type="entry name" value="TPR_12"/>
    <property type="match status" value="1"/>
</dbReference>
<proteinExistence type="predicted"/>
<gene>
    <name evidence="2" type="ORF">CO726_04290</name>
</gene>
<dbReference type="Pfam" id="PF18801">
    <property type="entry name" value="RapH_N"/>
    <property type="match status" value="1"/>
</dbReference>
<evidence type="ECO:0000256" key="1">
    <source>
        <dbReference type="SAM" id="Coils"/>
    </source>
</evidence>
<evidence type="ECO:0000313" key="3">
    <source>
        <dbReference type="Proteomes" id="UP000228484"/>
    </source>
</evidence>
<sequence>MNVQTKGNEQITKLLDNWYIEIRKRNLDNAKQLKKEINKNIASVKDDKNVLLYHSLLKFRYQYLMDSLSIGKDSFKEIESFDIPTDETLLYYYHFFKAMHANITGDYNLAKEHYEKAEIKLKQIPDQLEQAEFYFKLSTFSCHNQQYILALKQVSKAKEIFSKYNGYELNIGYCNNLYGLACIHLKEYELAEECLISALDIFQKQHEEQATLYVRHNLGFMYANQNLSELAIRYLSEVTEKMPANYRAILIEACEQAKINNKEKALELLKTGLEISLELKNQEYQHRFNILLAINNEVSGEQLESIILAGMLYFEKENLYEYIHEYNEKLAVKFYHEGNHLKASKYFYLSSNAREKINDKGALK</sequence>
<dbReference type="RefSeq" id="WP_088328068.1">
    <property type="nucleotide sequence ID" value="NZ_NWUW01000002.1"/>
</dbReference>
<keyword evidence="3" id="KW-1185">Reference proteome</keyword>
<dbReference type="EMBL" id="NWUW01000002">
    <property type="protein sequence ID" value="PIE96669.1"/>
    <property type="molecule type" value="Genomic_DNA"/>
</dbReference>
<protein>
    <submittedName>
        <fullName evidence="2">Uncharacterized protein</fullName>
    </submittedName>
</protein>
<comment type="caution">
    <text evidence="2">The sequence shown here is derived from an EMBL/GenBank/DDBJ whole genome shotgun (WGS) entry which is preliminary data.</text>
</comment>
<keyword evidence="1" id="KW-0175">Coiled coil</keyword>
<accession>A0A2G6QJR2</accession>
<dbReference type="Proteomes" id="UP000228484">
    <property type="component" value="Unassembled WGS sequence"/>
</dbReference>
<name>A0A2G6QJR2_9BACI</name>
<dbReference type="InterPro" id="IPR011990">
    <property type="entry name" value="TPR-like_helical_dom_sf"/>
</dbReference>
<feature type="coiled-coil region" evidence="1">
    <location>
        <begin position="20"/>
        <end position="47"/>
    </location>
</feature>
<dbReference type="InterPro" id="IPR019734">
    <property type="entry name" value="TPR_rpt"/>
</dbReference>
<dbReference type="SMART" id="SM00028">
    <property type="entry name" value="TPR"/>
    <property type="match status" value="5"/>
</dbReference>
<evidence type="ECO:0000313" key="2">
    <source>
        <dbReference type="EMBL" id="PIE96669.1"/>
    </source>
</evidence>
<reference evidence="2 3" key="1">
    <citation type="submission" date="2017-09" db="EMBL/GenBank/DDBJ databases">
        <title>Biocontrol bacteria screening and application from spent mushroom substrate.</title>
        <authorList>
            <person name="Sun X."/>
        </authorList>
    </citation>
    <scope>NUCLEOTIDE SEQUENCE [LARGE SCALE GENOMIC DNA]</scope>
    <source>
        <strain evidence="2 3">100374</strain>
    </source>
</reference>